<dbReference type="Gene3D" id="1.10.10.60">
    <property type="entry name" value="Homeodomain-like"/>
    <property type="match status" value="1"/>
</dbReference>
<feature type="domain" description="HTH araC/xylS-type" evidence="4">
    <location>
        <begin position="230"/>
        <end position="328"/>
    </location>
</feature>
<organism evidence="5 6">
    <name type="scientific">Delftia lacustris</name>
    <dbReference type="NCBI Taxonomy" id="558537"/>
    <lineage>
        <taxon>Bacteria</taxon>
        <taxon>Pseudomonadati</taxon>
        <taxon>Pseudomonadota</taxon>
        <taxon>Betaproteobacteria</taxon>
        <taxon>Burkholderiales</taxon>
        <taxon>Comamonadaceae</taxon>
        <taxon>Delftia</taxon>
    </lineage>
</organism>
<evidence type="ECO:0000256" key="3">
    <source>
        <dbReference type="ARBA" id="ARBA00023163"/>
    </source>
</evidence>
<dbReference type="PANTHER" id="PTHR47894:SF4">
    <property type="entry name" value="HTH-TYPE TRANSCRIPTIONAL REGULATOR GADX"/>
    <property type="match status" value="1"/>
</dbReference>
<evidence type="ECO:0000313" key="6">
    <source>
        <dbReference type="Proteomes" id="UP000183417"/>
    </source>
</evidence>
<dbReference type="SMART" id="SM00342">
    <property type="entry name" value="HTH_ARAC"/>
    <property type="match status" value="1"/>
</dbReference>
<dbReference type="GeneID" id="94694384"/>
<dbReference type="GO" id="GO:0003700">
    <property type="term" value="F:DNA-binding transcription factor activity"/>
    <property type="evidence" value="ECO:0007669"/>
    <property type="project" value="InterPro"/>
</dbReference>
<evidence type="ECO:0000259" key="4">
    <source>
        <dbReference type="PROSITE" id="PS01124"/>
    </source>
</evidence>
<protein>
    <submittedName>
        <fullName evidence="5">AraC-type DNA-binding protein</fullName>
    </submittedName>
</protein>
<proteinExistence type="predicted"/>
<dbReference type="SUPFAM" id="SSF46689">
    <property type="entry name" value="Homeodomain-like"/>
    <property type="match status" value="1"/>
</dbReference>
<evidence type="ECO:0000256" key="2">
    <source>
        <dbReference type="ARBA" id="ARBA00023125"/>
    </source>
</evidence>
<dbReference type="Pfam" id="PF12625">
    <property type="entry name" value="Arabinose_bd"/>
    <property type="match status" value="1"/>
</dbReference>
<dbReference type="EMBL" id="FNPE01000031">
    <property type="protein sequence ID" value="SDZ52430.1"/>
    <property type="molecule type" value="Genomic_DNA"/>
</dbReference>
<accession>A0A1H3TQN4</accession>
<dbReference type="Proteomes" id="UP000183417">
    <property type="component" value="Unassembled WGS sequence"/>
</dbReference>
<dbReference type="InterPro" id="IPR018060">
    <property type="entry name" value="HTH_AraC"/>
</dbReference>
<dbReference type="InterPro" id="IPR032687">
    <property type="entry name" value="AraC-type_N"/>
</dbReference>
<dbReference type="GO" id="GO:0000976">
    <property type="term" value="F:transcription cis-regulatory region binding"/>
    <property type="evidence" value="ECO:0007669"/>
    <property type="project" value="TreeGrafter"/>
</dbReference>
<dbReference type="GO" id="GO:0005829">
    <property type="term" value="C:cytosol"/>
    <property type="evidence" value="ECO:0007669"/>
    <property type="project" value="TreeGrafter"/>
</dbReference>
<reference evidence="5 6" key="1">
    <citation type="submission" date="2016-10" db="EMBL/GenBank/DDBJ databases">
        <authorList>
            <person name="de Groot N.N."/>
        </authorList>
    </citation>
    <scope>NUCLEOTIDE SEQUENCE [LARGE SCALE GENOMIC DNA]</scope>
    <source>
        <strain evidence="5 6">LMG 24775</strain>
    </source>
</reference>
<name>A0A1H3TQN4_9BURK</name>
<dbReference type="Pfam" id="PF12833">
    <property type="entry name" value="HTH_18"/>
    <property type="match status" value="1"/>
</dbReference>
<dbReference type="AlphaFoldDB" id="A0A1H3TQN4"/>
<evidence type="ECO:0000256" key="1">
    <source>
        <dbReference type="ARBA" id="ARBA00023015"/>
    </source>
</evidence>
<keyword evidence="1" id="KW-0805">Transcription regulation</keyword>
<keyword evidence="3" id="KW-0804">Transcription</keyword>
<keyword evidence="2 5" id="KW-0238">DNA-binding</keyword>
<gene>
    <name evidence="5" type="ORF">SAMN05421547_13169</name>
</gene>
<evidence type="ECO:0000313" key="5">
    <source>
        <dbReference type="EMBL" id="SDZ52430.1"/>
    </source>
</evidence>
<dbReference type="PANTHER" id="PTHR47894">
    <property type="entry name" value="HTH-TYPE TRANSCRIPTIONAL REGULATOR GADX"/>
    <property type="match status" value="1"/>
</dbReference>
<sequence>MVTMVRAAALTHFSDVMRELGGDPDKALRQAGLRPALLREQDQLIDVAIVARLLEDAAQSTGCESLGLRMARHRQLSSFGAVSLLLQHQPTLRHALDTLVAHMHLVNESLLIHLEDAGDIVILREDFVLHGAMRQSVELAIGVLWRMCEALLRERWRPQGVSFSHAPPADLSEHRRMFRCRITFGAEFNGIACRAADLDEPNPLADPALARYALRLVEAMPAHRAASVGHQARRVIYLLLPSGNATCAGVAQGMGRSLRTLQRELDREGLSFSELLTEVRHELALRYLDHPHYSVGQVAAMLGYASHSAFTRWFAAQFGCAPEAWRSRAQGLPRA</sequence>
<dbReference type="RefSeq" id="WP_016450063.1">
    <property type="nucleotide sequence ID" value="NZ_CP141274.1"/>
</dbReference>
<dbReference type="PROSITE" id="PS01124">
    <property type="entry name" value="HTH_ARAC_FAMILY_2"/>
    <property type="match status" value="1"/>
</dbReference>
<dbReference type="InterPro" id="IPR009057">
    <property type="entry name" value="Homeodomain-like_sf"/>
</dbReference>